<dbReference type="Gene3D" id="1.10.3210.10">
    <property type="entry name" value="Hypothetical protein af1432"/>
    <property type="match status" value="1"/>
</dbReference>
<keyword evidence="1" id="KW-0472">Membrane</keyword>
<protein>
    <recommendedName>
        <fullName evidence="2">HD-GYP domain-containing protein</fullName>
    </recommendedName>
</protein>
<dbReference type="Gene3D" id="3.30.450.20">
    <property type="entry name" value="PAS domain"/>
    <property type="match status" value="1"/>
</dbReference>
<dbReference type="CDD" id="cd00077">
    <property type="entry name" value="HDc"/>
    <property type="match status" value="1"/>
</dbReference>
<dbReference type="SUPFAM" id="SSF55785">
    <property type="entry name" value="PYP-like sensor domain (PAS domain)"/>
    <property type="match status" value="1"/>
</dbReference>
<keyword evidence="1" id="KW-1133">Transmembrane helix</keyword>
<gene>
    <name evidence="3" type="ORF">MNBD_GAMMA10-2954</name>
</gene>
<dbReference type="InterPro" id="IPR003607">
    <property type="entry name" value="HD/PDEase_dom"/>
</dbReference>
<dbReference type="SUPFAM" id="SSF109604">
    <property type="entry name" value="HD-domain/PDEase-like"/>
    <property type="match status" value="1"/>
</dbReference>
<feature type="transmembrane region" description="Helical" evidence="1">
    <location>
        <begin position="355"/>
        <end position="375"/>
    </location>
</feature>
<keyword evidence="1" id="KW-0812">Transmembrane</keyword>
<reference evidence="3" key="1">
    <citation type="submission" date="2018-06" db="EMBL/GenBank/DDBJ databases">
        <authorList>
            <person name="Zhirakovskaya E."/>
        </authorList>
    </citation>
    <scope>NUCLEOTIDE SEQUENCE</scope>
</reference>
<evidence type="ECO:0000259" key="2">
    <source>
        <dbReference type="PROSITE" id="PS51832"/>
    </source>
</evidence>
<accession>A0A3B0Y0X3</accession>
<organism evidence="3">
    <name type="scientific">hydrothermal vent metagenome</name>
    <dbReference type="NCBI Taxonomy" id="652676"/>
    <lineage>
        <taxon>unclassified sequences</taxon>
        <taxon>metagenomes</taxon>
        <taxon>ecological metagenomes</taxon>
    </lineage>
</organism>
<name>A0A3B0Y0X3_9ZZZZ</name>
<proteinExistence type="predicted"/>
<evidence type="ECO:0000313" key="3">
    <source>
        <dbReference type="EMBL" id="VAW70610.1"/>
    </source>
</evidence>
<dbReference type="EMBL" id="UOFJ01000537">
    <property type="protein sequence ID" value="VAW70610.1"/>
    <property type="molecule type" value="Genomic_DNA"/>
</dbReference>
<dbReference type="AlphaFoldDB" id="A0A3B0Y0X3"/>
<feature type="transmembrane region" description="Helical" evidence="1">
    <location>
        <begin position="16"/>
        <end position="35"/>
    </location>
</feature>
<dbReference type="InterPro" id="IPR035965">
    <property type="entry name" value="PAS-like_dom_sf"/>
</dbReference>
<dbReference type="InterPro" id="IPR037522">
    <property type="entry name" value="HD_GYP_dom"/>
</dbReference>
<feature type="domain" description="HD-GYP" evidence="2">
    <location>
        <begin position="509"/>
        <end position="704"/>
    </location>
</feature>
<sequence length="707" mass="79491">MGKSALKNTFVTNLKLRLWAGLLLLFVLGSLWLVFKFAEKERDRDLSGWQFRLALLSELRQSDVQNLIDKRKFQLHQLSSNPGLALFLSLYANKNYPSESYSSESYPSEKYASENADKSALRAQQSHVRNLLAASAQHFGFVASSGAVNQKIVQMYGLAIFDAERKLLMSSKGFVKNIEKHRHYIDKVFASDSTSDNANDSTRVEVIDLYAGHQQQPVYGYVVPVFHIQGDEKKRPVGAVMVLLDPRKDLYGLLQNRQTITRTDETLLIRQSGAGLEYISPIKGGFKLFHQLPDNQHKLAASFACHQPGGFSIMKDYRGEEVLVTGRKLNRSDWCLVQKISAAEALADSNAHQQFLFTTFTLLVFIITFAFIAIWRHSTSVRLQVLTSSLEAHTSLLDAVADNIQENIFLLDENSKIIFINPIFAQSMKLDVNELQARQLSSVLGKEVADQLLCCEPSGQQDCVLALAIEDERRMYHVSTTLLKSGEFKNARLYVLHDISDLKREQEKREALSRGIIATLVKAVDLHDPFCANHSERTREVALALGREMALEAQQLESLEMASLLANIGKLFVAKDILIKMDDLREDELAELKKHVVYALEILSGLEFKGPVVDIISQKNERLDGQGYPVGLVGDEILLESKILAVANAFVAMVSSRAYREGREVNEVVDLLLGQVGIQYDRHVVAALFHIVENKAHWQSWRDISKA</sequence>
<dbReference type="PANTHER" id="PTHR43155">
    <property type="entry name" value="CYCLIC DI-GMP PHOSPHODIESTERASE PA4108-RELATED"/>
    <property type="match status" value="1"/>
</dbReference>
<dbReference type="PROSITE" id="PS51832">
    <property type="entry name" value="HD_GYP"/>
    <property type="match status" value="1"/>
</dbReference>
<dbReference type="Pfam" id="PF13487">
    <property type="entry name" value="HD_5"/>
    <property type="match status" value="1"/>
</dbReference>
<evidence type="ECO:0000256" key="1">
    <source>
        <dbReference type="SAM" id="Phobius"/>
    </source>
</evidence>